<gene>
    <name evidence="1" type="ORF">OFUS_LOCUS23441</name>
</gene>
<dbReference type="SUPFAM" id="SSF56436">
    <property type="entry name" value="C-type lectin-like"/>
    <property type="match status" value="1"/>
</dbReference>
<name>A0A8J1XH82_OWEFU</name>
<dbReference type="InterPro" id="IPR016186">
    <property type="entry name" value="C-type_lectin-like/link_sf"/>
</dbReference>
<dbReference type="CDD" id="cd00037">
    <property type="entry name" value="CLECT"/>
    <property type="match status" value="1"/>
</dbReference>
<accession>A0A8J1XH82</accession>
<dbReference type="EMBL" id="CAIIXF020000011">
    <property type="protein sequence ID" value="CAH1799430.1"/>
    <property type="molecule type" value="Genomic_DNA"/>
</dbReference>
<feature type="non-terminal residue" evidence="1">
    <location>
        <position position="190"/>
    </location>
</feature>
<evidence type="ECO:0000313" key="1">
    <source>
        <dbReference type="EMBL" id="CAH1799430.1"/>
    </source>
</evidence>
<dbReference type="InterPro" id="IPR016187">
    <property type="entry name" value="CTDL_fold"/>
</dbReference>
<dbReference type="Proteomes" id="UP000749559">
    <property type="component" value="Unassembled WGS sequence"/>
</dbReference>
<protein>
    <submittedName>
        <fullName evidence="1">Uncharacterized protein</fullName>
    </submittedName>
</protein>
<reference evidence="1" key="1">
    <citation type="submission" date="2022-03" db="EMBL/GenBank/DDBJ databases">
        <authorList>
            <person name="Martin C."/>
        </authorList>
    </citation>
    <scope>NUCLEOTIDE SEQUENCE</scope>
</reference>
<evidence type="ECO:0000313" key="2">
    <source>
        <dbReference type="Proteomes" id="UP000749559"/>
    </source>
</evidence>
<organism evidence="1 2">
    <name type="scientific">Owenia fusiformis</name>
    <name type="common">Polychaete worm</name>
    <dbReference type="NCBI Taxonomy" id="6347"/>
    <lineage>
        <taxon>Eukaryota</taxon>
        <taxon>Metazoa</taxon>
        <taxon>Spiralia</taxon>
        <taxon>Lophotrochozoa</taxon>
        <taxon>Annelida</taxon>
        <taxon>Polychaeta</taxon>
        <taxon>Sedentaria</taxon>
        <taxon>Canalipalpata</taxon>
        <taxon>Sabellida</taxon>
        <taxon>Oweniida</taxon>
        <taxon>Oweniidae</taxon>
        <taxon>Owenia</taxon>
    </lineage>
</organism>
<comment type="caution">
    <text evidence="1">The sequence shown here is derived from an EMBL/GenBank/DDBJ whole genome shotgun (WGS) entry which is preliminary data.</text>
</comment>
<dbReference type="AlphaFoldDB" id="A0A8J1XH82"/>
<dbReference type="Gene3D" id="3.10.100.10">
    <property type="entry name" value="Mannose-Binding Protein A, subunit A"/>
    <property type="match status" value="1"/>
</dbReference>
<sequence>MRAEISRLGGIKYTGMIHKKASSMIVKSNMQGMFVVTCMITYIFMIESLNSHICRQQLFQKDSNKKFIPDYTFLLGYGHLKSIEAQSATECNIECLKTSKCAQTNVEKLGARRWNCDLFGWGTGQTEDSPDHHHYVMIHNGCENGSKFFYNGSTYCVNQGPLGWTDAENKCIEDGSTLVAIETEDEQTAL</sequence>
<keyword evidence="2" id="KW-1185">Reference proteome</keyword>
<proteinExistence type="predicted"/>